<accession>A0ACB9IWU0</accession>
<gene>
    <name evidence="1" type="ORF">L1987_17436</name>
</gene>
<organism evidence="1 2">
    <name type="scientific">Smallanthus sonchifolius</name>
    <dbReference type="NCBI Taxonomy" id="185202"/>
    <lineage>
        <taxon>Eukaryota</taxon>
        <taxon>Viridiplantae</taxon>
        <taxon>Streptophyta</taxon>
        <taxon>Embryophyta</taxon>
        <taxon>Tracheophyta</taxon>
        <taxon>Spermatophyta</taxon>
        <taxon>Magnoliopsida</taxon>
        <taxon>eudicotyledons</taxon>
        <taxon>Gunneridae</taxon>
        <taxon>Pentapetalae</taxon>
        <taxon>asterids</taxon>
        <taxon>campanulids</taxon>
        <taxon>Asterales</taxon>
        <taxon>Asteraceae</taxon>
        <taxon>Asteroideae</taxon>
        <taxon>Heliantheae alliance</taxon>
        <taxon>Millerieae</taxon>
        <taxon>Smallanthus</taxon>
    </lineage>
</organism>
<reference evidence="2" key="1">
    <citation type="journal article" date="2022" name="Mol. Ecol. Resour.">
        <title>The genomes of chicory, endive, great burdock and yacon provide insights into Asteraceae palaeo-polyploidization history and plant inulin production.</title>
        <authorList>
            <person name="Fan W."/>
            <person name="Wang S."/>
            <person name="Wang H."/>
            <person name="Wang A."/>
            <person name="Jiang F."/>
            <person name="Liu H."/>
            <person name="Zhao H."/>
            <person name="Xu D."/>
            <person name="Zhang Y."/>
        </authorList>
    </citation>
    <scope>NUCLEOTIDE SEQUENCE [LARGE SCALE GENOMIC DNA]</scope>
    <source>
        <strain evidence="2">cv. Yunnan</strain>
    </source>
</reference>
<proteinExistence type="predicted"/>
<protein>
    <submittedName>
        <fullName evidence="1">Uncharacterized protein</fullName>
    </submittedName>
</protein>
<evidence type="ECO:0000313" key="1">
    <source>
        <dbReference type="EMBL" id="KAI3812724.1"/>
    </source>
</evidence>
<comment type="caution">
    <text evidence="1">The sequence shown here is derived from an EMBL/GenBank/DDBJ whole genome shotgun (WGS) entry which is preliminary data.</text>
</comment>
<reference evidence="1 2" key="2">
    <citation type="journal article" date="2022" name="Mol. Ecol. Resour.">
        <title>The genomes of chicory, endive, great burdock and yacon provide insights into Asteraceae paleo-polyploidization history and plant inulin production.</title>
        <authorList>
            <person name="Fan W."/>
            <person name="Wang S."/>
            <person name="Wang H."/>
            <person name="Wang A."/>
            <person name="Jiang F."/>
            <person name="Liu H."/>
            <person name="Zhao H."/>
            <person name="Xu D."/>
            <person name="Zhang Y."/>
        </authorList>
    </citation>
    <scope>NUCLEOTIDE SEQUENCE [LARGE SCALE GENOMIC DNA]</scope>
    <source>
        <strain evidence="2">cv. Yunnan</strain>
        <tissue evidence="1">Leaves</tissue>
    </source>
</reference>
<evidence type="ECO:0000313" key="2">
    <source>
        <dbReference type="Proteomes" id="UP001056120"/>
    </source>
</evidence>
<name>A0ACB9IWU0_9ASTR</name>
<dbReference type="EMBL" id="CM042023">
    <property type="protein sequence ID" value="KAI3812724.1"/>
    <property type="molecule type" value="Genomic_DNA"/>
</dbReference>
<sequence length="88" mass="9771">MNDDSTLQTKVFCLLFDGHLSPTISLKFSILVSWRLIGESCPQFFCGILSLSQSQIHSLGANGKSDTSRLRFVFDQSPPDISRFSKDG</sequence>
<keyword evidence="2" id="KW-1185">Reference proteome</keyword>
<dbReference type="Proteomes" id="UP001056120">
    <property type="component" value="Linkage Group LG06"/>
</dbReference>